<keyword evidence="4" id="KW-1185">Reference proteome</keyword>
<evidence type="ECO:0000259" key="2">
    <source>
        <dbReference type="Pfam" id="PF07929"/>
    </source>
</evidence>
<proteinExistence type="predicted"/>
<sequence>MTRAVADEARISVGPGRRPRPGAGVAHRRKVGSVATRLICLRVRIEGIEPSITRTLHVDGSLSLADLHAALQIAFGWRDVHAHLFRNTERPGPGTRCWGDECQLSDLRLDGFGSESAVTVAEAVTDGPIWYEYDFGDGWTHRIDASAPATAIGGPRPVTLLGGSGRGPVEDSGGPPGYREQVAALADPGHPDHASVVGWTRTVAGPWFPPTPDTFDVDSIQAELDTRFGYRADERDPHDLSGLVLADDVRGPGDLRPDALLADFASCLPAGVRSEFRQYARRTGLLKPVEVGPQVRAQLVAPFAWLLDAVGPEGVQLSKAGWLPPAVVHDGMTTLDWQDDRMGKGNREDLTFPILRLREAATRLGVVRTLHGRLVRTAYGHRAANSVDDLWDALTARFLHKLSPGAQVAATALLLTYADGREPAPFGRDDRWRDVAFALEACGWAPGDRSARFDARRVDDVIRPARDVVDSLGSTQGAVGWPPFPRQDPNLADFARAVLHGPAAIRSGTTTRYR</sequence>
<feature type="region of interest" description="Disordered" evidence="1">
    <location>
        <begin position="1"/>
        <end position="24"/>
    </location>
</feature>
<evidence type="ECO:0000256" key="1">
    <source>
        <dbReference type="SAM" id="MobiDB-lite"/>
    </source>
</evidence>
<evidence type="ECO:0000313" key="3">
    <source>
        <dbReference type="EMBL" id="AVM00950.1"/>
    </source>
</evidence>
<organism evidence="3 4">
    <name type="scientific">Gordonia iterans</name>
    <dbReference type="NCBI Taxonomy" id="1004901"/>
    <lineage>
        <taxon>Bacteria</taxon>
        <taxon>Bacillati</taxon>
        <taxon>Actinomycetota</taxon>
        <taxon>Actinomycetes</taxon>
        <taxon>Mycobacteriales</taxon>
        <taxon>Gordoniaceae</taxon>
        <taxon>Gordonia</taxon>
    </lineage>
</organism>
<dbReference type="PANTHER" id="PTHR41878">
    <property type="entry name" value="LEXA REPRESSOR-RELATED"/>
    <property type="match status" value="1"/>
</dbReference>
<feature type="domain" description="Plasmid pRiA4b Orf3-like" evidence="2">
    <location>
        <begin position="40"/>
        <end position="208"/>
    </location>
</feature>
<gene>
    <name evidence="3" type="ORF">C6V83_12475</name>
</gene>
<accession>A0A2S0KGZ4</accession>
<name>A0A2S0KGZ4_9ACTN</name>
<protein>
    <recommendedName>
        <fullName evidence="2">Plasmid pRiA4b Orf3-like domain-containing protein</fullName>
    </recommendedName>
</protein>
<dbReference type="EMBL" id="CP027433">
    <property type="protein sequence ID" value="AVM00950.1"/>
    <property type="molecule type" value="Genomic_DNA"/>
</dbReference>
<dbReference type="PANTHER" id="PTHR41878:SF1">
    <property type="entry name" value="TNPR PROTEIN"/>
    <property type="match status" value="1"/>
</dbReference>
<feature type="compositionally biased region" description="Basic and acidic residues" evidence="1">
    <location>
        <begin position="1"/>
        <end position="10"/>
    </location>
</feature>
<dbReference type="Proteomes" id="UP000239814">
    <property type="component" value="Chromosome"/>
</dbReference>
<dbReference type="KEGG" id="git:C6V83_12475"/>
<feature type="region of interest" description="Disordered" evidence="1">
    <location>
        <begin position="154"/>
        <end position="175"/>
    </location>
</feature>
<dbReference type="SUPFAM" id="SSF159941">
    <property type="entry name" value="MM3350-like"/>
    <property type="match status" value="1"/>
</dbReference>
<dbReference type="AlphaFoldDB" id="A0A2S0KGZ4"/>
<dbReference type="InterPro" id="IPR024047">
    <property type="entry name" value="MM3350-like_sf"/>
</dbReference>
<dbReference type="Pfam" id="PF07929">
    <property type="entry name" value="PRiA4_ORF3"/>
    <property type="match status" value="1"/>
</dbReference>
<evidence type="ECO:0000313" key="4">
    <source>
        <dbReference type="Proteomes" id="UP000239814"/>
    </source>
</evidence>
<dbReference type="InterPro" id="IPR012912">
    <property type="entry name" value="Plasmid_pRiA4b_Orf3-like"/>
</dbReference>
<dbReference type="Gene3D" id="3.10.290.30">
    <property type="entry name" value="MM3350-like"/>
    <property type="match status" value="1"/>
</dbReference>
<reference evidence="3 4" key="1">
    <citation type="submission" date="2018-03" db="EMBL/GenBank/DDBJ databases">
        <title>Characteristics and genome of n-alkane degrading marine bacteria Gordonia iterans isolated from crude oil contaminated in Tae-an, South Korea.</title>
        <authorList>
            <person name="Lee S.-S."/>
            <person name="Kim H."/>
        </authorList>
    </citation>
    <scope>NUCLEOTIDE SEQUENCE [LARGE SCALE GENOMIC DNA]</scope>
    <source>
        <strain evidence="3 4">Co17</strain>
    </source>
</reference>